<gene>
    <name evidence="5" type="ORF">NBG84_03735</name>
</gene>
<evidence type="ECO:0000256" key="3">
    <source>
        <dbReference type="ARBA" id="ARBA00023163"/>
    </source>
</evidence>
<name>A0ABT0UII7_9ACTN</name>
<evidence type="ECO:0000313" key="5">
    <source>
        <dbReference type="EMBL" id="MCM2387430.1"/>
    </source>
</evidence>
<organism evidence="5 6">
    <name type="scientific">Streptomyces albipurpureus</name>
    <dbReference type="NCBI Taxonomy" id="2897419"/>
    <lineage>
        <taxon>Bacteria</taxon>
        <taxon>Bacillati</taxon>
        <taxon>Actinomycetota</taxon>
        <taxon>Actinomycetes</taxon>
        <taxon>Kitasatosporales</taxon>
        <taxon>Streptomycetaceae</taxon>
        <taxon>Streptomyces</taxon>
    </lineage>
</organism>
<feature type="domain" description="HTH lacI-type" evidence="4">
    <location>
        <begin position="15"/>
        <end position="69"/>
    </location>
</feature>
<dbReference type="RefSeq" id="WP_250917794.1">
    <property type="nucleotide sequence ID" value="NZ_JAMQAW010000003.1"/>
</dbReference>
<protein>
    <submittedName>
        <fullName evidence="5">LacI family transcriptional regulator</fullName>
    </submittedName>
</protein>
<keyword evidence="2" id="KW-0238">DNA-binding</keyword>
<dbReference type="SMART" id="SM00354">
    <property type="entry name" value="HTH_LACI"/>
    <property type="match status" value="1"/>
</dbReference>
<keyword evidence="3" id="KW-0804">Transcription</keyword>
<keyword evidence="1" id="KW-0805">Transcription regulation</keyword>
<evidence type="ECO:0000256" key="1">
    <source>
        <dbReference type="ARBA" id="ARBA00023015"/>
    </source>
</evidence>
<dbReference type="PROSITE" id="PS00356">
    <property type="entry name" value="HTH_LACI_1"/>
    <property type="match status" value="1"/>
</dbReference>
<dbReference type="InterPro" id="IPR028082">
    <property type="entry name" value="Peripla_BP_I"/>
</dbReference>
<reference evidence="5" key="1">
    <citation type="submission" date="2022-06" db="EMBL/GenBank/DDBJ databases">
        <title>Genome public.</title>
        <authorList>
            <person name="Sun Q."/>
        </authorList>
    </citation>
    <scope>NUCLEOTIDE SEQUENCE</scope>
    <source>
        <strain evidence="5">CWNU-1</strain>
    </source>
</reference>
<evidence type="ECO:0000256" key="2">
    <source>
        <dbReference type="ARBA" id="ARBA00023125"/>
    </source>
</evidence>
<keyword evidence="6" id="KW-1185">Reference proteome</keyword>
<dbReference type="PANTHER" id="PTHR30146">
    <property type="entry name" value="LACI-RELATED TRANSCRIPTIONAL REPRESSOR"/>
    <property type="match status" value="1"/>
</dbReference>
<dbReference type="CDD" id="cd01392">
    <property type="entry name" value="HTH_LacI"/>
    <property type="match status" value="1"/>
</dbReference>
<dbReference type="InterPro" id="IPR010982">
    <property type="entry name" value="Lambda_DNA-bd_dom_sf"/>
</dbReference>
<dbReference type="SUPFAM" id="SSF47413">
    <property type="entry name" value="lambda repressor-like DNA-binding domains"/>
    <property type="match status" value="1"/>
</dbReference>
<dbReference type="Proteomes" id="UP001431429">
    <property type="component" value="Unassembled WGS sequence"/>
</dbReference>
<sequence>MSEQDANDKSEHTSATIYEVARRAGVGIATVSRALRGTGSVRPATRERILEAARELNFIPSRLGVSLAEGRHAANGIVFPSLTGPYFGEVLLGYEEAAAELKRSVIVVAADGLDSAQDHIRDLAGRVDGMVIYGSTAESEVVAELIAERKPTVLLSPRVLVDGPDVITAENTRSAGELAEHLLAHGHRTFTFLGGPTGGRDIDERWAALVDTLAKAGAAAPRPVPLSGYGRAEVYAAARAVLAQDPPDVLVCSHDEVALAALRVARELGLRVPDDIAVTGWDDVMAAEHSWPPLTTVRQPMRRMGEMAARALDELITGTRTGPLRQVLPTEVIIRESCAHHP</sequence>
<dbReference type="PROSITE" id="PS50932">
    <property type="entry name" value="HTH_LACI_2"/>
    <property type="match status" value="1"/>
</dbReference>
<dbReference type="CDD" id="cd06267">
    <property type="entry name" value="PBP1_LacI_sugar_binding-like"/>
    <property type="match status" value="1"/>
</dbReference>
<comment type="caution">
    <text evidence="5">The sequence shown here is derived from an EMBL/GenBank/DDBJ whole genome shotgun (WGS) entry which is preliminary data.</text>
</comment>
<dbReference type="Pfam" id="PF00356">
    <property type="entry name" value="LacI"/>
    <property type="match status" value="1"/>
</dbReference>
<dbReference type="InterPro" id="IPR000843">
    <property type="entry name" value="HTH_LacI"/>
</dbReference>
<evidence type="ECO:0000259" key="4">
    <source>
        <dbReference type="PROSITE" id="PS50932"/>
    </source>
</evidence>
<dbReference type="SUPFAM" id="SSF53822">
    <property type="entry name" value="Periplasmic binding protein-like I"/>
    <property type="match status" value="1"/>
</dbReference>
<dbReference type="Pfam" id="PF13377">
    <property type="entry name" value="Peripla_BP_3"/>
    <property type="match status" value="1"/>
</dbReference>
<evidence type="ECO:0000313" key="6">
    <source>
        <dbReference type="Proteomes" id="UP001431429"/>
    </source>
</evidence>
<dbReference type="EMBL" id="JAMQAW010000003">
    <property type="protein sequence ID" value="MCM2387430.1"/>
    <property type="molecule type" value="Genomic_DNA"/>
</dbReference>
<dbReference type="Gene3D" id="3.40.50.2300">
    <property type="match status" value="2"/>
</dbReference>
<dbReference type="InterPro" id="IPR046335">
    <property type="entry name" value="LacI/GalR-like_sensor"/>
</dbReference>
<dbReference type="PANTHER" id="PTHR30146:SF109">
    <property type="entry name" value="HTH-TYPE TRANSCRIPTIONAL REGULATOR GALS"/>
    <property type="match status" value="1"/>
</dbReference>
<accession>A0ABT0UII7</accession>
<proteinExistence type="predicted"/>
<dbReference type="Gene3D" id="1.10.260.40">
    <property type="entry name" value="lambda repressor-like DNA-binding domains"/>
    <property type="match status" value="1"/>
</dbReference>